<evidence type="ECO:0008006" key="5">
    <source>
        <dbReference type="Google" id="ProtNLM"/>
    </source>
</evidence>
<reference evidence="1" key="3">
    <citation type="submission" date="2024-05" db="EMBL/GenBank/DDBJ databases">
        <title>Description of novel Chryseobacterium sp. strain C-2.</title>
        <authorList>
            <person name="Saticioglu I.B."/>
        </authorList>
    </citation>
    <scope>NUCLEOTIDE SEQUENCE</scope>
    <source>
        <strain evidence="1">C-2</strain>
    </source>
</reference>
<name>A0A9Q3UXV1_9FLAO</name>
<evidence type="ECO:0000313" key="1">
    <source>
        <dbReference type="EMBL" id="MBD3906400.1"/>
    </source>
</evidence>
<dbReference type="RefSeq" id="WP_191180815.1">
    <property type="nucleotide sequence ID" value="NZ_JACXXP010000031.1"/>
</dbReference>
<dbReference type="EMBL" id="JAJJML010000004">
    <property type="protein sequence ID" value="MCC9037099.1"/>
    <property type="molecule type" value="Genomic_DNA"/>
</dbReference>
<reference evidence="2" key="1">
    <citation type="submission" date="2021-11" db="EMBL/GenBank/DDBJ databases">
        <title>Description of novel Chryseobacterium species.</title>
        <authorList>
            <person name="Saticioglu I.B."/>
            <person name="Ay H."/>
            <person name="Altun S."/>
            <person name="Duman M."/>
        </authorList>
    </citation>
    <scope>NUCLEOTIDE SEQUENCE</scope>
    <source>
        <strain evidence="2">C-39</strain>
    </source>
</reference>
<dbReference type="Proteomes" id="UP001107960">
    <property type="component" value="Unassembled WGS sequence"/>
</dbReference>
<keyword evidence="3" id="KW-1185">Reference proteome</keyword>
<evidence type="ECO:0000313" key="4">
    <source>
        <dbReference type="Proteomes" id="UP001107960"/>
    </source>
</evidence>
<evidence type="ECO:0000313" key="3">
    <source>
        <dbReference type="Proteomes" id="UP000603715"/>
    </source>
</evidence>
<organism evidence="2 4">
    <name type="scientific">Chryseobacterium muglaense</name>
    <dbReference type="NCBI Taxonomy" id="2893752"/>
    <lineage>
        <taxon>Bacteria</taxon>
        <taxon>Pseudomonadati</taxon>
        <taxon>Bacteroidota</taxon>
        <taxon>Flavobacteriia</taxon>
        <taxon>Flavobacteriales</taxon>
        <taxon>Weeksellaceae</taxon>
        <taxon>Chryseobacterium group</taxon>
        <taxon>Chryseobacterium</taxon>
    </lineage>
</organism>
<dbReference type="Proteomes" id="UP000603715">
    <property type="component" value="Unassembled WGS sequence"/>
</dbReference>
<sequence>MVNIISQMYFAQQQINYGDFSNPVPSVSAMANYQETPVSIATGLPSITIPLLNISSTDKNISESVGLSYNVNTITEGEFVSEVGLGWTKFSGGVISRTIISGLDERFDNAGTGNYIQNDFDDIYYYNLPNGISGKFKIDRVGNTFAIYDQGTNNVVIEYTRINNNATLIIDSFTIIDDKGYKYIFNDYSQNLYSESNKLYRSAFFLSKIQNASGVELLNYEYRKDNKYINNTNTLLYQSCKLKKINSPGLGNIKIEYNVDSSLEETFNDSYSISNVTLENNSGKVISKFSFEYLFNNFSNSPVSKRTLTKIKKDNLKNPNGNPLETTSFVYNTTSLPDIVPPISGVTGCSNIQDYYTVYPKERVIGVLKKIIMPTGGVTEYNFEPNEFFYNKNSPLYLASLKDFVDPYTQEIQPLSSSSYYTSQNNTFTFTVSGDPSKKKKIYFAFSAEPGRILPPIGGGGWETDPGDGSTPVTPSLDAHFKINNGAVAVVICGVSASAYEYTSQGYFEIYPGTYSVQIISPGTIKGNFHTSEVVTLPPPYKNIGYFSGLRIKEINTYESISDTSPVKAFSYKYLDFDGSGNSSGYEIQNESYNNDLGTSVYVVYKNIMVTDEIMGGYIKHYLKTPADYPETQYVVQGENFDLKHYYNITKGGLITKKEVFNSDNQKVQSTEYEYELQDQPGTASIKSSIGYVRPGIVRRMTVFDKIHNGSQTLTNKTEQEFNSLRGGFKLSKITSTSADGQISEKTLSYPIAHVISGVTNEYQHLWNSNMKGFVVNVTEKRNGDIISITDTKFANNSFYPTSIKVTNSSDNSVLSSVRYDNYDNRGNLVQFTTIIDEATGLGVPTTIIYGYNSTYPIAKIEGAQLSDIPSNLITAIVNASNEDANATPAQEEAKEQALIAALNMFKNDSVLQNFMITCYTYNPLVGITTNIPPNGIMELYKYDSFNRLLKVVDVDGNTVKEHLYNYKN</sequence>
<proteinExistence type="predicted"/>
<dbReference type="AlphaFoldDB" id="A0A9Q3UXV1"/>
<reference evidence="3" key="2">
    <citation type="submission" date="2023-07" db="EMBL/GenBank/DDBJ databases">
        <title>Description of novel Chryseobacterium sp. strain C-2.</title>
        <authorList>
            <person name="Saticioglu I.B."/>
        </authorList>
    </citation>
    <scope>NUCLEOTIDE SEQUENCE [LARGE SCALE GENOMIC DNA]</scope>
    <source>
        <strain evidence="3">C-2</strain>
    </source>
</reference>
<comment type="caution">
    <text evidence="2">The sequence shown here is derived from an EMBL/GenBank/DDBJ whole genome shotgun (WGS) entry which is preliminary data.</text>
</comment>
<protein>
    <recommendedName>
        <fullName evidence="5">YD repeat-containing protein</fullName>
    </recommendedName>
</protein>
<accession>A0A9Q3UXV1</accession>
<dbReference type="EMBL" id="JACXXP010000031">
    <property type="protein sequence ID" value="MBD3906400.1"/>
    <property type="molecule type" value="Genomic_DNA"/>
</dbReference>
<evidence type="ECO:0000313" key="2">
    <source>
        <dbReference type="EMBL" id="MCC9037099.1"/>
    </source>
</evidence>
<gene>
    <name evidence="1" type="ORF">IEW27_17595</name>
    <name evidence="2" type="ORF">LNP80_23075</name>
</gene>